<protein>
    <recommendedName>
        <fullName evidence="5">Sec-independent protein translocase protein TatC</fullName>
    </recommendedName>
</protein>
<dbReference type="NCBIfam" id="TIGR00945">
    <property type="entry name" value="tatC"/>
    <property type="match status" value="1"/>
</dbReference>
<sequence length="288" mass="32289">MLRMSFLEHLEELRFRLIRALMGLGVAFGVCLFYTDKLWDAVREPAASALKQLGLPEDLAQITPIEGFSIIWVKIPVICALFIASPWILYQVWAFIAPGLYKKERRLATPFIFTTAGLFIAGGAFAYFVAFRFGLAFLLGIGVGHGVKPVVSITEYTDLFVNVILGVALVFELPVLIFFLTLLRIASPRFLLAHSRYAILIIVILAAVITPTPDAVNLTIFAAPMILLYFAGVFASHLLVLSREGKKFPWHRVLYGVLVLAAIIGGLLWLALTKYGYHWLWKWPFLMK</sequence>
<keyword evidence="4 5" id="KW-0472">Membrane</keyword>
<evidence type="ECO:0000256" key="1">
    <source>
        <dbReference type="ARBA" id="ARBA00004141"/>
    </source>
</evidence>
<feature type="transmembrane region" description="Helical" evidence="5">
    <location>
        <begin position="215"/>
        <end position="241"/>
    </location>
</feature>
<dbReference type="Proteomes" id="UP000593892">
    <property type="component" value="Chromosome"/>
</dbReference>
<dbReference type="KEGG" id="pfer:IRI77_26815"/>
<evidence type="ECO:0000256" key="5">
    <source>
        <dbReference type="HAMAP-Rule" id="MF_00902"/>
    </source>
</evidence>
<name>A0A7S7NYJ2_PALFE</name>
<keyword evidence="2 5" id="KW-0812">Transmembrane</keyword>
<dbReference type="InterPro" id="IPR019820">
    <property type="entry name" value="Sec-indep_translocase_CS"/>
</dbReference>
<keyword evidence="5" id="KW-0653">Protein transport</keyword>
<proteinExistence type="inferred from homology"/>
<dbReference type="PROSITE" id="PS01218">
    <property type="entry name" value="TATC"/>
    <property type="match status" value="1"/>
</dbReference>
<dbReference type="Pfam" id="PF00902">
    <property type="entry name" value="TatC"/>
    <property type="match status" value="1"/>
</dbReference>
<organism evidence="6 7">
    <name type="scientific">Paludibaculum fermentans</name>
    <dbReference type="NCBI Taxonomy" id="1473598"/>
    <lineage>
        <taxon>Bacteria</taxon>
        <taxon>Pseudomonadati</taxon>
        <taxon>Acidobacteriota</taxon>
        <taxon>Terriglobia</taxon>
        <taxon>Bryobacterales</taxon>
        <taxon>Bryobacteraceae</taxon>
        <taxon>Paludibaculum</taxon>
    </lineage>
</organism>
<dbReference type="GO" id="GO:0033281">
    <property type="term" value="C:TAT protein transport complex"/>
    <property type="evidence" value="ECO:0007669"/>
    <property type="project" value="UniProtKB-UniRule"/>
</dbReference>
<comment type="similarity">
    <text evidence="5">Belongs to the TatC family.</text>
</comment>
<keyword evidence="7" id="KW-1185">Reference proteome</keyword>
<evidence type="ECO:0000256" key="2">
    <source>
        <dbReference type="ARBA" id="ARBA00022692"/>
    </source>
</evidence>
<dbReference type="HAMAP" id="MF_00902">
    <property type="entry name" value="TatC"/>
    <property type="match status" value="1"/>
</dbReference>
<keyword evidence="5" id="KW-1003">Cell membrane</keyword>
<dbReference type="EMBL" id="CP063849">
    <property type="protein sequence ID" value="QOY92148.1"/>
    <property type="molecule type" value="Genomic_DNA"/>
</dbReference>
<feature type="transmembrane region" description="Helical" evidence="5">
    <location>
        <begin position="253"/>
        <end position="272"/>
    </location>
</feature>
<feature type="transmembrane region" description="Helical" evidence="5">
    <location>
        <begin position="69"/>
        <end position="90"/>
    </location>
</feature>
<comment type="subunit">
    <text evidence="5">Forms a complex with TatA.</text>
</comment>
<feature type="transmembrane region" description="Helical" evidence="5">
    <location>
        <begin position="111"/>
        <end position="139"/>
    </location>
</feature>
<reference evidence="6 7" key="1">
    <citation type="submission" date="2020-10" db="EMBL/GenBank/DDBJ databases">
        <title>Complete genome sequence of Paludibaculum fermentans P105T, a facultatively anaerobic acidobacterium capable of dissimilatory Fe(III) reduction.</title>
        <authorList>
            <person name="Dedysh S.N."/>
            <person name="Beletsky A.V."/>
            <person name="Kulichevskaya I.S."/>
            <person name="Mardanov A.V."/>
            <person name="Ravin N.V."/>
        </authorList>
    </citation>
    <scope>NUCLEOTIDE SEQUENCE [LARGE SCALE GENOMIC DNA]</scope>
    <source>
        <strain evidence="6 7">P105</strain>
    </source>
</reference>
<accession>A0A7S7NYJ2</accession>
<evidence type="ECO:0000256" key="3">
    <source>
        <dbReference type="ARBA" id="ARBA00022989"/>
    </source>
</evidence>
<dbReference type="PRINTS" id="PR01840">
    <property type="entry name" value="TATCFAMILY"/>
</dbReference>
<dbReference type="GO" id="GO:0043953">
    <property type="term" value="P:protein transport by the Tat complex"/>
    <property type="evidence" value="ECO:0007669"/>
    <property type="project" value="UniProtKB-UniRule"/>
</dbReference>
<feature type="transmembrane region" description="Helical" evidence="5">
    <location>
        <begin position="190"/>
        <end position="209"/>
    </location>
</feature>
<dbReference type="AlphaFoldDB" id="A0A7S7NYJ2"/>
<feature type="transmembrane region" description="Helical" evidence="5">
    <location>
        <begin position="159"/>
        <end position="183"/>
    </location>
</feature>
<keyword evidence="5" id="KW-0811">Translocation</keyword>
<dbReference type="PANTHER" id="PTHR30371">
    <property type="entry name" value="SEC-INDEPENDENT PROTEIN TRANSLOCASE PROTEIN TATC"/>
    <property type="match status" value="1"/>
</dbReference>
<evidence type="ECO:0000313" key="7">
    <source>
        <dbReference type="Proteomes" id="UP000593892"/>
    </source>
</evidence>
<dbReference type="GO" id="GO:0065002">
    <property type="term" value="P:intracellular protein transmembrane transport"/>
    <property type="evidence" value="ECO:0007669"/>
    <property type="project" value="TreeGrafter"/>
</dbReference>
<evidence type="ECO:0000256" key="4">
    <source>
        <dbReference type="ARBA" id="ARBA00023136"/>
    </source>
</evidence>
<dbReference type="GO" id="GO:0009977">
    <property type="term" value="F:proton motive force dependent protein transmembrane transporter activity"/>
    <property type="evidence" value="ECO:0007669"/>
    <property type="project" value="TreeGrafter"/>
</dbReference>
<feature type="transmembrane region" description="Helical" evidence="5">
    <location>
        <begin position="16"/>
        <end position="35"/>
    </location>
</feature>
<comment type="subcellular location">
    <subcellularLocation>
        <location evidence="5">Cell membrane</location>
        <topology evidence="5">Multi-pass membrane protein</topology>
    </subcellularLocation>
    <subcellularLocation>
        <location evidence="1">Membrane</location>
        <topology evidence="1">Multi-pass membrane protein</topology>
    </subcellularLocation>
</comment>
<comment type="function">
    <text evidence="5">Part of the twin-arginine translocation (Tat) system that transports large folded proteins containing a characteristic twin-arginine motif in their signal peptide across membranes.</text>
</comment>
<gene>
    <name evidence="5 6" type="primary">tatC</name>
    <name evidence="6" type="ORF">IRI77_26815</name>
</gene>
<dbReference type="InterPro" id="IPR002033">
    <property type="entry name" value="TatC"/>
</dbReference>
<dbReference type="PANTHER" id="PTHR30371:SF0">
    <property type="entry name" value="SEC-INDEPENDENT PROTEIN TRANSLOCASE PROTEIN TATC, CHLOROPLASTIC-RELATED"/>
    <property type="match status" value="1"/>
</dbReference>
<keyword evidence="5" id="KW-0813">Transport</keyword>
<evidence type="ECO:0000313" key="6">
    <source>
        <dbReference type="EMBL" id="QOY92148.1"/>
    </source>
</evidence>
<keyword evidence="3 5" id="KW-1133">Transmembrane helix</keyword>